<evidence type="ECO:0008006" key="4">
    <source>
        <dbReference type="Google" id="ProtNLM"/>
    </source>
</evidence>
<organism evidence="2 3">
    <name type="scientific">Albula glossodonta</name>
    <name type="common">roundjaw bonefish</name>
    <dbReference type="NCBI Taxonomy" id="121402"/>
    <lineage>
        <taxon>Eukaryota</taxon>
        <taxon>Metazoa</taxon>
        <taxon>Chordata</taxon>
        <taxon>Craniata</taxon>
        <taxon>Vertebrata</taxon>
        <taxon>Euteleostomi</taxon>
        <taxon>Actinopterygii</taxon>
        <taxon>Neopterygii</taxon>
        <taxon>Teleostei</taxon>
        <taxon>Albuliformes</taxon>
        <taxon>Albulidae</taxon>
        <taxon>Albula</taxon>
    </lineage>
</organism>
<dbReference type="EMBL" id="JAFBMS010000032">
    <property type="protein sequence ID" value="KAG9341833.1"/>
    <property type="molecule type" value="Genomic_DNA"/>
</dbReference>
<dbReference type="AlphaFoldDB" id="A0A8T2NM04"/>
<keyword evidence="3" id="KW-1185">Reference proteome</keyword>
<gene>
    <name evidence="2" type="ORF">JZ751_018557</name>
</gene>
<proteinExistence type="predicted"/>
<feature type="region of interest" description="Disordered" evidence="1">
    <location>
        <begin position="599"/>
        <end position="623"/>
    </location>
</feature>
<evidence type="ECO:0000256" key="1">
    <source>
        <dbReference type="SAM" id="MobiDB-lite"/>
    </source>
</evidence>
<accession>A0A8T2NM04</accession>
<feature type="compositionally biased region" description="Acidic residues" evidence="1">
    <location>
        <begin position="538"/>
        <end position="559"/>
    </location>
</feature>
<name>A0A8T2NM04_9TELE</name>
<evidence type="ECO:0000313" key="2">
    <source>
        <dbReference type="EMBL" id="KAG9341833.1"/>
    </source>
</evidence>
<evidence type="ECO:0000313" key="3">
    <source>
        <dbReference type="Proteomes" id="UP000824540"/>
    </source>
</evidence>
<dbReference type="PANTHER" id="PTHR13060">
    <property type="entry name" value="SGT1 PROTEIN HSGT1 SUPPRESSOR OF GCR2"/>
    <property type="match status" value="1"/>
</dbReference>
<comment type="caution">
    <text evidence="2">The sequence shown here is derived from an EMBL/GenBank/DDBJ whole genome shotgun (WGS) entry which is preliminary data.</text>
</comment>
<sequence length="670" mass="74139">MDALRRPAVPEDAVSYHLFLVQPESLDDQPTEQSLQPMVERILAEVAPLLVQYIWQHQPFNLKFYPEKGGVPAHIGGSTQFGDNVEDEWFIVYLLQQITCAFPKLAASDGQFLLIEAANYLPKWLNPESSENRGELHILPTPSQAGDVGLPRDVTPSVTQSLAFLSVHKEACLANHRIRSSVAKRLEGESVLLTKLFCVLRYPGKIHASLHHAHCFVPAGIAAVLSRRPDLLAPAVSAFYLRDPVDLQACRTFSTFPPETCVLTLVKFTRCLYAQLQQQCFTPDRRSGFTLPAPSHPQYRAHELGMKLAHGFEILCSKCRQPSSDLDAPVSCSPLWKGFLESLKKKDYFRGELEGSSHFKEVMASAENFFRQSVSMPNRCVQVALPCWWVWDVVQVKQRGSLEKEHTVRSPGEEVLQVLQSCPFSLEELREQEAHLPPEDSDSWLDITPQDLERMLEEAAGRAPGYSNLDQGARTQTANEQEAGYSLVAVTKGMKNFINTVSSHEGAELPWSHSNEPFSFDPNSMATALERLLGGPEQELDSDDLDDDDDDDDEDDEVVSVDSMGEGTIPEREAGAEALGSLRRYMDKMDQELKDTNIGKSFTQGGDSVDPAKETVPATGGSEEEIQPLDVDLNLVTNLLESLSSQAGLAGPASNLLQSLGLHLPPNADH</sequence>
<dbReference type="PANTHER" id="PTHR13060:SF0">
    <property type="entry name" value="PROTEIN ECDYSONELESS HOMOLOG"/>
    <property type="match status" value="1"/>
</dbReference>
<dbReference type="OrthoDB" id="27237at2759"/>
<protein>
    <recommendedName>
        <fullName evidence="4">Ecdysoneless</fullName>
    </recommendedName>
</protein>
<dbReference type="Pfam" id="PF07093">
    <property type="entry name" value="SGT1"/>
    <property type="match status" value="2"/>
</dbReference>
<reference evidence="2" key="1">
    <citation type="thesis" date="2021" institute="BYU ScholarsArchive" country="Provo, UT, USA">
        <title>Applications of and Algorithms for Genome Assembly and Genomic Analyses with an Emphasis on Marine Teleosts.</title>
        <authorList>
            <person name="Pickett B.D."/>
        </authorList>
    </citation>
    <scope>NUCLEOTIDE SEQUENCE</scope>
    <source>
        <strain evidence="2">HI-2016</strain>
    </source>
</reference>
<dbReference type="GO" id="GO:0005634">
    <property type="term" value="C:nucleus"/>
    <property type="evidence" value="ECO:0007669"/>
    <property type="project" value="TreeGrafter"/>
</dbReference>
<dbReference type="InterPro" id="IPR010770">
    <property type="entry name" value="Ecd"/>
</dbReference>
<dbReference type="Proteomes" id="UP000824540">
    <property type="component" value="Unassembled WGS sequence"/>
</dbReference>
<feature type="region of interest" description="Disordered" evidence="1">
    <location>
        <begin position="536"/>
        <end position="573"/>
    </location>
</feature>